<feature type="domain" description="ATP-grasp" evidence="8">
    <location>
        <begin position="9"/>
        <end position="229"/>
    </location>
</feature>
<dbReference type="EC" id="6.2.1.5" evidence="6"/>
<evidence type="ECO:0000259" key="8">
    <source>
        <dbReference type="PROSITE" id="PS50975"/>
    </source>
</evidence>
<reference evidence="9 10" key="1">
    <citation type="submission" date="2020-09" db="EMBL/GenBank/DDBJ databases">
        <title>Methylomonas albis sp. nov. and Methylomonas fluvii sp. nov.: Two cold-adapted methanotrophs from the River Elbe and an amended description of Methylovulum psychrotolerans strain Eb1.</title>
        <authorList>
            <person name="Bussmann I.K."/>
            <person name="Klings K.-W."/>
            <person name="Warnstedt J."/>
            <person name="Hoppert M."/>
            <person name="Saborowski A."/>
            <person name="Horn F."/>
            <person name="Liebner S."/>
        </authorList>
    </citation>
    <scope>NUCLEOTIDE SEQUENCE [LARGE SCALE GENOMIC DNA]</scope>
    <source>
        <strain evidence="9 10">EbB</strain>
    </source>
</reference>
<dbReference type="InterPro" id="IPR016102">
    <property type="entry name" value="Succinyl-CoA_synth-like"/>
</dbReference>
<dbReference type="InterPro" id="IPR013650">
    <property type="entry name" value="ATP-grasp_succ-CoA_synth-type"/>
</dbReference>
<feature type="binding site" evidence="6">
    <location>
        <position position="46"/>
    </location>
    <ligand>
        <name>ATP</name>
        <dbReference type="ChEBI" id="CHEBI:30616"/>
    </ligand>
</feature>
<dbReference type="InterPro" id="IPR017866">
    <property type="entry name" value="Succ-CoA_synthase_bsu_CS"/>
</dbReference>
<comment type="caution">
    <text evidence="6">Lacks conserved residue(s) required for the propagation of feature annotation.</text>
</comment>
<comment type="subunit">
    <text evidence="6">Heterotetramer of two alpha and two beta subunits.</text>
</comment>
<keyword evidence="10" id="KW-1185">Reference proteome</keyword>
<dbReference type="Pfam" id="PF08442">
    <property type="entry name" value="ATP-grasp_2"/>
    <property type="match status" value="1"/>
</dbReference>
<feature type="binding site" evidence="6">
    <location>
        <position position="99"/>
    </location>
    <ligand>
        <name>ATP</name>
        <dbReference type="ChEBI" id="CHEBI:30616"/>
    </ligand>
</feature>
<evidence type="ECO:0000256" key="6">
    <source>
        <dbReference type="HAMAP-Rule" id="MF_00558"/>
    </source>
</evidence>
<name>A0ABR9DJA1_9GAMM</name>
<comment type="catalytic activity">
    <reaction evidence="6">
        <text>succinate + ATP + CoA = succinyl-CoA + ADP + phosphate</text>
        <dbReference type="Rhea" id="RHEA:17661"/>
        <dbReference type="ChEBI" id="CHEBI:30031"/>
        <dbReference type="ChEBI" id="CHEBI:30616"/>
        <dbReference type="ChEBI" id="CHEBI:43474"/>
        <dbReference type="ChEBI" id="CHEBI:57287"/>
        <dbReference type="ChEBI" id="CHEBI:57292"/>
        <dbReference type="ChEBI" id="CHEBI:456216"/>
        <dbReference type="EC" id="6.2.1.5"/>
    </reaction>
</comment>
<dbReference type="InterPro" id="IPR005809">
    <property type="entry name" value="Succ_CoA_ligase-like_bsu"/>
</dbReference>
<dbReference type="InterPro" id="IPR011761">
    <property type="entry name" value="ATP-grasp"/>
</dbReference>
<gene>
    <name evidence="6" type="primary">sucC</name>
    <name evidence="9" type="ORF">EBB_22315</name>
</gene>
<dbReference type="PANTHER" id="PTHR11815:SF10">
    <property type="entry name" value="SUCCINATE--COA LIGASE [GDP-FORMING] SUBUNIT BETA, MITOCHONDRIAL"/>
    <property type="match status" value="1"/>
</dbReference>
<proteinExistence type="inferred from homology"/>
<comment type="pathway">
    <text evidence="6">Carbohydrate metabolism; tricarboxylic acid cycle; succinate from succinyl-CoA (ligase route): step 1/1.</text>
</comment>
<keyword evidence="3 6" id="KW-0479">Metal-binding</keyword>
<dbReference type="Gene3D" id="3.30.1490.20">
    <property type="entry name" value="ATP-grasp fold, A domain"/>
    <property type="match status" value="1"/>
</dbReference>
<feature type="binding site" evidence="6">
    <location>
        <position position="102"/>
    </location>
    <ligand>
        <name>ATP</name>
        <dbReference type="ChEBI" id="CHEBI:30616"/>
    </ligand>
</feature>
<feature type="binding site" evidence="6">
    <location>
        <position position="199"/>
    </location>
    <ligand>
        <name>Mg(2+)</name>
        <dbReference type="ChEBI" id="CHEBI:18420"/>
    </ligand>
</feature>
<dbReference type="Gene3D" id="3.30.470.20">
    <property type="entry name" value="ATP-grasp fold, B domain"/>
    <property type="match status" value="1"/>
</dbReference>
<dbReference type="NCBIfam" id="NF001913">
    <property type="entry name" value="PRK00696.1"/>
    <property type="match status" value="1"/>
</dbReference>
<dbReference type="Pfam" id="PF00549">
    <property type="entry name" value="Ligase_CoA"/>
    <property type="match status" value="1"/>
</dbReference>
<dbReference type="GO" id="GO:0016874">
    <property type="term" value="F:ligase activity"/>
    <property type="evidence" value="ECO:0007669"/>
    <property type="project" value="UniProtKB-KW"/>
</dbReference>
<evidence type="ECO:0000256" key="1">
    <source>
        <dbReference type="ARBA" id="ARBA00022532"/>
    </source>
</evidence>
<evidence type="ECO:0000313" key="10">
    <source>
        <dbReference type="Proteomes" id="UP000641152"/>
    </source>
</evidence>
<keyword evidence="2 6" id="KW-0436">Ligase</keyword>
<keyword evidence="4 6" id="KW-0547">Nucleotide-binding</keyword>
<dbReference type="NCBIfam" id="TIGR01016">
    <property type="entry name" value="sucCoAbeta"/>
    <property type="match status" value="1"/>
</dbReference>
<accession>A0ABR9DJA1</accession>
<comment type="function">
    <text evidence="6">Succinyl-CoA synthetase functions in the citric acid cycle (TCA), coupling the hydrolysis of succinyl-CoA to the synthesis of either ATP or GTP and thus represents the only step of substrate-level phosphorylation in the TCA. The beta subunit provides nucleotide specificity of the enzyme and binds the substrate succinate, while the binding sites for coenzyme A and phosphate are found in the alpha subunit.</text>
</comment>
<comment type="caution">
    <text evidence="9">The sequence shown here is derived from an EMBL/GenBank/DDBJ whole genome shotgun (WGS) entry which is preliminary data.</text>
</comment>
<dbReference type="RefSeq" id="WP_192395872.1">
    <property type="nucleotide sequence ID" value="NZ_CAJHIU010000003.1"/>
</dbReference>
<dbReference type="EMBL" id="JACXST010000003">
    <property type="protein sequence ID" value="MBD9363166.1"/>
    <property type="molecule type" value="Genomic_DNA"/>
</dbReference>
<feature type="binding site" evidence="6">
    <location>
        <position position="213"/>
    </location>
    <ligand>
        <name>Mg(2+)</name>
        <dbReference type="ChEBI" id="CHEBI:18420"/>
    </ligand>
</feature>
<evidence type="ECO:0000313" key="9">
    <source>
        <dbReference type="EMBL" id="MBD9363166.1"/>
    </source>
</evidence>
<dbReference type="PROSITE" id="PS50975">
    <property type="entry name" value="ATP_GRASP"/>
    <property type="match status" value="1"/>
</dbReference>
<dbReference type="PANTHER" id="PTHR11815">
    <property type="entry name" value="SUCCINYL-COA SYNTHETASE BETA CHAIN"/>
    <property type="match status" value="1"/>
</dbReference>
<protein>
    <recommendedName>
        <fullName evidence="6">Succinate--CoA ligase [ADP-forming] subunit beta</fullName>
        <ecNumber evidence="6">6.2.1.5</ecNumber>
    </recommendedName>
    <alternativeName>
        <fullName evidence="6">Succinyl-CoA synthetase subunit beta</fullName>
        <shortName evidence="6">SCS-beta</shortName>
    </alternativeName>
</protein>
<evidence type="ECO:0000256" key="7">
    <source>
        <dbReference type="PROSITE-ProRule" id="PRU00409"/>
    </source>
</evidence>
<keyword evidence="5 6" id="KW-0460">Magnesium</keyword>
<dbReference type="PIRSF" id="PIRSF001554">
    <property type="entry name" value="SucCS_beta"/>
    <property type="match status" value="1"/>
</dbReference>
<dbReference type="SUPFAM" id="SSF52210">
    <property type="entry name" value="Succinyl-CoA synthetase domains"/>
    <property type="match status" value="1"/>
</dbReference>
<feature type="binding site" evidence="6">
    <location>
        <position position="107"/>
    </location>
    <ligand>
        <name>ATP</name>
        <dbReference type="ChEBI" id="CHEBI:30616"/>
    </ligand>
</feature>
<comment type="similarity">
    <text evidence="6">Belongs to the succinate/malate CoA ligase beta subunit family.</text>
</comment>
<dbReference type="Gene3D" id="3.40.50.261">
    <property type="entry name" value="Succinyl-CoA synthetase domains"/>
    <property type="match status" value="1"/>
</dbReference>
<feature type="binding site" evidence="6">
    <location>
        <position position="264"/>
    </location>
    <ligand>
        <name>substrate</name>
        <note>ligand shared with subunit alpha</note>
    </ligand>
</feature>
<dbReference type="HAMAP" id="MF_00558">
    <property type="entry name" value="Succ_CoA_beta"/>
    <property type="match status" value="1"/>
</dbReference>
<keyword evidence="1 6" id="KW-0816">Tricarboxylic acid cycle</keyword>
<dbReference type="Proteomes" id="UP000641152">
    <property type="component" value="Unassembled WGS sequence"/>
</dbReference>
<evidence type="ECO:0000256" key="4">
    <source>
        <dbReference type="ARBA" id="ARBA00022741"/>
    </source>
</evidence>
<dbReference type="SUPFAM" id="SSF56059">
    <property type="entry name" value="Glutathione synthetase ATP-binding domain-like"/>
    <property type="match status" value="1"/>
</dbReference>
<evidence type="ECO:0000256" key="3">
    <source>
        <dbReference type="ARBA" id="ARBA00022723"/>
    </source>
</evidence>
<evidence type="ECO:0000256" key="5">
    <source>
        <dbReference type="ARBA" id="ARBA00022842"/>
    </source>
</evidence>
<dbReference type="PROSITE" id="PS01217">
    <property type="entry name" value="SUCCINYL_COA_LIG_3"/>
    <property type="match status" value="1"/>
</dbReference>
<dbReference type="InterPro" id="IPR005811">
    <property type="entry name" value="SUCC_ACL_C"/>
</dbReference>
<sequence length="405" mass="43834">MDIHEYQAKQLLADYGVKIADGGLAYSPEDAVQRAREIGGHVWVVKAQIHSGARGKAGGIKVCKTHDEVSDAAESLLGKKLVTHQTGPAGKQCLRLYVEAGTDIAKELYFSLLIDRAQERIVMVGSAQGGMEIEELAENNPDAIKKIYIEPAVGLQDFQAREMGFALGLHADLIPQAVKLIQGCYRAMRELDANMVEINPLVITGHDELIALDAKMGFDDNALFRRQKISELRDKTQEDPREMAAADRGLSYVGLDGDIGCMINGAGLAMATMDMIKLAGGEPANFLDVGGGASAERTEKAFRMVLQDKNVKAMLVNIFAGINRCDWIAEGVVHAVKKIDMQVPLVVRLSGTNVEEGRRIIEESGLPIITANTLAEAAEKAVEARNKVVAGRYQPPASRDTVTSL</sequence>
<organism evidence="9 10">
    <name type="scientific">Methylomonas fluvii</name>
    <dbReference type="NCBI Taxonomy" id="1854564"/>
    <lineage>
        <taxon>Bacteria</taxon>
        <taxon>Pseudomonadati</taxon>
        <taxon>Pseudomonadota</taxon>
        <taxon>Gammaproteobacteria</taxon>
        <taxon>Methylococcales</taxon>
        <taxon>Methylococcaceae</taxon>
        <taxon>Methylomonas</taxon>
    </lineage>
</organism>
<dbReference type="InterPro" id="IPR013815">
    <property type="entry name" value="ATP_grasp_subdomain_1"/>
</dbReference>
<dbReference type="NCBIfam" id="NF010647">
    <property type="entry name" value="PRK14046.1"/>
    <property type="match status" value="1"/>
</dbReference>
<comment type="cofactor">
    <cofactor evidence="6">
        <name>Mg(2+)</name>
        <dbReference type="ChEBI" id="CHEBI:18420"/>
    </cofactor>
    <text evidence="6">Binds 1 Mg(2+) ion per subunit.</text>
</comment>
<keyword evidence="6 7" id="KW-0067">ATP-binding</keyword>
<comment type="catalytic activity">
    <reaction evidence="6">
        <text>GTP + succinate + CoA = succinyl-CoA + GDP + phosphate</text>
        <dbReference type="Rhea" id="RHEA:22120"/>
        <dbReference type="ChEBI" id="CHEBI:30031"/>
        <dbReference type="ChEBI" id="CHEBI:37565"/>
        <dbReference type="ChEBI" id="CHEBI:43474"/>
        <dbReference type="ChEBI" id="CHEBI:57287"/>
        <dbReference type="ChEBI" id="CHEBI:57292"/>
        <dbReference type="ChEBI" id="CHEBI:58189"/>
    </reaction>
</comment>
<evidence type="ECO:0000256" key="2">
    <source>
        <dbReference type="ARBA" id="ARBA00022598"/>
    </source>
</evidence>